<name>A0A7J6UWW6_THATH</name>
<sequence length="316" mass="35004">MCQEKNGPKYVCELCQEHGKKFEPVPLEKSCRHQTKISVAEMSGTVELESVDSHDQSRLSPQLHWGQGTKPSRKLRILCLHGFRQNASNFKGRTASLAKKLKNIVELVFIDAPHELPFIYRPCPTKIDHDSIGFKLDSSPLPLGMCRKKFAWLVAQDYTCSSGTNWEVADEPFDPLQYQQQTDGFDVSLSYLKSVFSQMGPFDGVLGFSQGAAMAASLCGERGISNGEIDFKFAILCSGFALNLPQLEPGSVACPSLHIFGNSQGKDRQITCHASAELASSFKQSCAVIMTHESGHIIPTQPPYIDRIKAFLKQFI</sequence>
<dbReference type="InterPro" id="IPR005645">
    <property type="entry name" value="FSH-like_dom"/>
</dbReference>
<evidence type="ECO:0000313" key="3">
    <source>
        <dbReference type="Proteomes" id="UP000554482"/>
    </source>
</evidence>
<evidence type="ECO:0000259" key="1">
    <source>
        <dbReference type="Pfam" id="PF03959"/>
    </source>
</evidence>
<feature type="domain" description="Serine hydrolase" evidence="1">
    <location>
        <begin position="73"/>
        <end position="306"/>
    </location>
</feature>
<gene>
    <name evidence="2" type="ORF">FRX31_033708</name>
</gene>
<dbReference type="Proteomes" id="UP000554482">
    <property type="component" value="Unassembled WGS sequence"/>
</dbReference>
<dbReference type="EMBL" id="JABWDY010042349">
    <property type="protein sequence ID" value="KAF5176705.1"/>
    <property type="molecule type" value="Genomic_DNA"/>
</dbReference>
<dbReference type="InterPro" id="IPR020936">
    <property type="entry name" value="TrhO"/>
</dbReference>
<dbReference type="OrthoDB" id="25002at2759"/>
<evidence type="ECO:0000313" key="2">
    <source>
        <dbReference type="EMBL" id="KAF5176705.1"/>
    </source>
</evidence>
<dbReference type="PANTHER" id="PTHR43268">
    <property type="entry name" value="THIOSULFATE SULFURTRANSFERASE/RHODANESE-LIKE DOMAIN-CONTAINING PROTEIN 2"/>
    <property type="match status" value="1"/>
</dbReference>
<accession>A0A7J6UWW6</accession>
<proteinExistence type="predicted"/>
<comment type="caution">
    <text evidence="2">The sequence shown here is derived from an EMBL/GenBank/DDBJ whole genome shotgun (WGS) entry which is preliminary data.</text>
</comment>
<dbReference type="Gene3D" id="3.40.50.1820">
    <property type="entry name" value="alpha/beta hydrolase"/>
    <property type="match status" value="1"/>
</dbReference>
<protein>
    <submittedName>
        <fullName evidence="2">Rhodanese-like domain-containing protein</fullName>
    </submittedName>
</protein>
<keyword evidence="3" id="KW-1185">Reference proteome</keyword>
<dbReference type="InterPro" id="IPR029058">
    <property type="entry name" value="AB_hydrolase_fold"/>
</dbReference>
<dbReference type="Pfam" id="PF03959">
    <property type="entry name" value="FSH1"/>
    <property type="match status" value="1"/>
</dbReference>
<dbReference type="PANTHER" id="PTHR43268:SF6">
    <property type="entry name" value="THIOSULFATE SULFURTRANSFERASE_RHODANESE-LIKE DOMAIN-CONTAINING PROTEIN 2"/>
    <property type="match status" value="1"/>
</dbReference>
<reference evidence="2 3" key="1">
    <citation type="submission" date="2020-06" db="EMBL/GenBank/DDBJ databases">
        <title>Transcriptomic and genomic resources for Thalictrum thalictroides and T. hernandezii: Facilitating candidate gene discovery in an emerging model plant lineage.</title>
        <authorList>
            <person name="Arias T."/>
            <person name="Riano-Pachon D.M."/>
            <person name="Di Stilio V.S."/>
        </authorList>
    </citation>
    <scope>NUCLEOTIDE SEQUENCE [LARGE SCALE GENOMIC DNA]</scope>
    <source>
        <strain evidence="3">cv. WT478/WT964</strain>
        <tissue evidence="2">Leaves</tissue>
    </source>
</reference>
<dbReference type="SUPFAM" id="SSF53474">
    <property type="entry name" value="alpha/beta-Hydrolases"/>
    <property type="match status" value="1"/>
</dbReference>
<dbReference type="FunFam" id="3.40.50.1820:FF:000073">
    <property type="entry name" value="esterase OVCA2 isoform X6"/>
    <property type="match status" value="1"/>
</dbReference>
<dbReference type="AlphaFoldDB" id="A0A7J6UWW6"/>
<organism evidence="2 3">
    <name type="scientific">Thalictrum thalictroides</name>
    <name type="common">Rue-anemone</name>
    <name type="synonym">Anemone thalictroides</name>
    <dbReference type="NCBI Taxonomy" id="46969"/>
    <lineage>
        <taxon>Eukaryota</taxon>
        <taxon>Viridiplantae</taxon>
        <taxon>Streptophyta</taxon>
        <taxon>Embryophyta</taxon>
        <taxon>Tracheophyta</taxon>
        <taxon>Spermatophyta</taxon>
        <taxon>Magnoliopsida</taxon>
        <taxon>Ranunculales</taxon>
        <taxon>Ranunculaceae</taxon>
        <taxon>Thalictroideae</taxon>
        <taxon>Thalictrum</taxon>
    </lineage>
</organism>